<dbReference type="AlphaFoldDB" id="A0A8H4LGL8"/>
<comment type="subcellular location">
    <subcellularLocation>
        <location evidence="1">Membrane</location>
        <topology evidence="1">Multi-pass membrane protein</topology>
    </subcellularLocation>
</comment>
<dbReference type="GO" id="GO:0016020">
    <property type="term" value="C:membrane"/>
    <property type="evidence" value="ECO:0007669"/>
    <property type="project" value="UniProtKB-SubCell"/>
</dbReference>
<dbReference type="PANTHER" id="PTHR33048:SF47">
    <property type="entry name" value="INTEGRAL MEMBRANE PROTEIN-RELATED"/>
    <property type="match status" value="1"/>
</dbReference>
<dbReference type="OrthoDB" id="5413793at2759"/>
<feature type="transmembrane region" description="Helical" evidence="6">
    <location>
        <begin position="207"/>
        <end position="230"/>
    </location>
</feature>
<feature type="domain" description="Rhodopsin" evidence="7">
    <location>
        <begin position="29"/>
        <end position="240"/>
    </location>
</feature>
<dbReference type="InterPro" id="IPR049326">
    <property type="entry name" value="Rhodopsin_dom_fungi"/>
</dbReference>
<comment type="caution">
    <text evidence="8">The sequence shown here is derived from an EMBL/GenBank/DDBJ whole genome shotgun (WGS) entry which is preliminary data.</text>
</comment>
<dbReference type="InterPro" id="IPR052337">
    <property type="entry name" value="SAT4-like"/>
</dbReference>
<dbReference type="PANTHER" id="PTHR33048">
    <property type="entry name" value="PTH11-LIKE INTEGRAL MEMBRANE PROTEIN (AFU_ORTHOLOGUE AFUA_5G11245)"/>
    <property type="match status" value="1"/>
</dbReference>
<organism evidence="8 9">
    <name type="scientific">Fusarium albosuccineum</name>
    <dbReference type="NCBI Taxonomy" id="1237068"/>
    <lineage>
        <taxon>Eukaryota</taxon>
        <taxon>Fungi</taxon>
        <taxon>Dikarya</taxon>
        <taxon>Ascomycota</taxon>
        <taxon>Pezizomycotina</taxon>
        <taxon>Sordariomycetes</taxon>
        <taxon>Hypocreomycetidae</taxon>
        <taxon>Hypocreales</taxon>
        <taxon>Nectriaceae</taxon>
        <taxon>Fusarium</taxon>
        <taxon>Fusarium decemcellulare species complex</taxon>
    </lineage>
</organism>
<feature type="transmembrane region" description="Helical" evidence="6">
    <location>
        <begin position="45"/>
        <end position="64"/>
    </location>
</feature>
<dbReference type="Proteomes" id="UP000554235">
    <property type="component" value="Unassembled WGS sequence"/>
</dbReference>
<keyword evidence="4 6" id="KW-0472">Membrane</keyword>
<evidence type="ECO:0000256" key="1">
    <source>
        <dbReference type="ARBA" id="ARBA00004141"/>
    </source>
</evidence>
<feature type="transmembrane region" description="Helical" evidence="6">
    <location>
        <begin position="84"/>
        <end position="110"/>
    </location>
</feature>
<evidence type="ECO:0000313" key="9">
    <source>
        <dbReference type="Proteomes" id="UP000554235"/>
    </source>
</evidence>
<dbReference type="Pfam" id="PF20684">
    <property type="entry name" value="Fung_rhodopsin"/>
    <property type="match status" value="1"/>
</dbReference>
<comment type="similarity">
    <text evidence="5">Belongs to the SAT4 family.</text>
</comment>
<feature type="transmembrane region" description="Helical" evidence="6">
    <location>
        <begin position="122"/>
        <end position="144"/>
    </location>
</feature>
<evidence type="ECO:0000256" key="5">
    <source>
        <dbReference type="ARBA" id="ARBA00038359"/>
    </source>
</evidence>
<gene>
    <name evidence="8" type="ORF">FALBO_4703</name>
</gene>
<evidence type="ECO:0000256" key="6">
    <source>
        <dbReference type="SAM" id="Phobius"/>
    </source>
</evidence>
<name>A0A8H4LGL8_9HYPO</name>
<proteinExistence type="inferred from homology"/>
<reference evidence="8 9" key="1">
    <citation type="submission" date="2020-01" db="EMBL/GenBank/DDBJ databases">
        <title>Identification and distribution of gene clusters putatively required for synthesis of sphingolipid metabolism inhibitors in phylogenetically diverse species of the filamentous fungus Fusarium.</title>
        <authorList>
            <person name="Kim H.-S."/>
            <person name="Busman M."/>
            <person name="Brown D.W."/>
            <person name="Divon H."/>
            <person name="Uhlig S."/>
            <person name="Proctor R.H."/>
        </authorList>
    </citation>
    <scope>NUCLEOTIDE SEQUENCE [LARGE SCALE GENOMIC DNA]</scope>
    <source>
        <strain evidence="8 9">NRRL 20459</strain>
    </source>
</reference>
<dbReference type="EMBL" id="JAADYS010000618">
    <property type="protein sequence ID" value="KAF4468411.1"/>
    <property type="molecule type" value="Genomic_DNA"/>
</dbReference>
<keyword evidence="3 6" id="KW-1133">Transmembrane helix</keyword>
<evidence type="ECO:0000256" key="4">
    <source>
        <dbReference type="ARBA" id="ARBA00023136"/>
    </source>
</evidence>
<sequence>MAAADSTRGQNVFNLNVALIVITSVVVVARLYVRSCMTKALGWDDLFAFIAWGLSLGMSSVEIMQVGHGAGSHMNTLAPERLTAFFSMLPVSELVLFLAGGFVRLSILFFLPRMSRERNFMIWVWVTGIVNVVITLFSFLFFLLECSPIQHRFNAAKTDRKCLSMDKEAAVMWTHAVVGTCLDAVLFGLPIWVIASTMITREKALKVCLIFSVGLFALVTAIVKTCIILTTDFAPDPSVHLSTLLLDPYVGANKLG</sequence>
<evidence type="ECO:0000256" key="2">
    <source>
        <dbReference type="ARBA" id="ARBA00022692"/>
    </source>
</evidence>
<feature type="transmembrane region" description="Helical" evidence="6">
    <location>
        <begin position="173"/>
        <end position="195"/>
    </location>
</feature>
<feature type="transmembrane region" description="Helical" evidence="6">
    <location>
        <begin position="12"/>
        <end position="33"/>
    </location>
</feature>
<evidence type="ECO:0000256" key="3">
    <source>
        <dbReference type="ARBA" id="ARBA00022989"/>
    </source>
</evidence>
<evidence type="ECO:0000259" key="7">
    <source>
        <dbReference type="Pfam" id="PF20684"/>
    </source>
</evidence>
<protein>
    <submittedName>
        <fullName evidence="8">Integral membrane</fullName>
    </submittedName>
</protein>
<keyword evidence="9" id="KW-1185">Reference proteome</keyword>
<keyword evidence="2 6" id="KW-0812">Transmembrane</keyword>
<accession>A0A8H4LGL8</accession>
<evidence type="ECO:0000313" key="8">
    <source>
        <dbReference type="EMBL" id="KAF4468411.1"/>
    </source>
</evidence>